<name>A0A1H3I980_9ACTN</name>
<sequence>MVVSVPLRATRAAPVHGRPPWPRSGPDPAPLPGVCQVWWARPGDVRPEHDALLGEADLERRAQLAVPADRQRMTAGAVVARLVLGTALGTPPADLRIVRTCPSCGSPHGRPRLAGAGGLEFSIASAGHCVAVAVLPGGVVGVAVEDHLRGAAEPAVPRVRRQAVLDATDQGLDVPVEALVLTPPPVLHRHRQDPVWLRDLPAPPGFVAALAGPGTAPDVLVHRDAGALLRQTSRRLSGATTRSQRYP</sequence>
<dbReference type="AlphaFoldDB" id="A0A1H3I980"/>
<dbReference type="STRING" id="1137993.SAMN05660209_02446"/>
<dbReference type="RefSeq" id="WP_091155980.1">
    <property type="nucleotide sequence ID" value="NZ_FNOT01000005.1"/>
</dbReference>
<dbReference type="Gene3D" id="3.90.470.20">
    <property type="entry name" value="4'-phosphopantetheinyl transferase domain"/>
    <property type="match status" value="1"/>
</dbReference>
<dbReference type="InterPro" id="IPR037143">
    <property type="entry name" value="4-PPantetheinyl_Trfase_dom_sf"/>
</dbReference>
<evidence type="ECO:0000313" key="2">
    <source>
        <dbReference type="Proteomes" id="UP000198921"/>
    </source>
</evidence>
<evidence type="ECO:0000313" key="1">
    <source>
        <dbReference type="EMBL" id="SDY24102.1"/>
    </source>
</evidence>
<dbReference type="OrthoDB" id="190168at2"/>
<dbReference type="GO" id="GO:0008897">
    <property type="term" value="F:holo-[acyl-carrier-protein] synthase activity"/>
    <property type="evidence" value="ECO:0007669"/>
    <property type="project" value="InterPro"/>
</dbReference>
<gene>
    <name evidence="1" type="ORF">SAMN05660209_02446</name>
</gene>
<dbReference type="SUPFAM" id="SSF56214">
    <property type="entry name" value="4'-phosphopantetheinyl transferase"/>
    <property type="match status" value="1"/>
</dbReference>
<keyword evidence="1" id="KW-0808">Transferase</keyword>
<dbReference type="EMBL" id="FNOT01000005">
    <property type="protein sequence ID" value="SDY24102.1"/>
    <property type="molecule type" value="Genomic_DNA"/>
</dbReference>
<proteinExistence type="predicted"/>
<dbReference type="GO" id="GO:0000287">
    <property type="term" value="F:magnesium ion binding"/>
    <property type="evidence" value="ECO:0007669"/>
    <property type="project" value="InterPro"/>
</dbReference>
<reference evidence="2" key="1">
    <citation type="submission" date="2016-10" db="EMBL/GenBank/DDBJ databases">
        <authorList>
            <person name="Varghese N."/>
            <person name="Submissions S."/>
        </authorList>
    </citation>
    <scope>NUCLEOTIDE SEQUENCE [LARGE SCALE GENOMIC DNA]</scope>
    <source>
        <strain evidence="2">DSM 45422</strain>
    </source>
</reference>
<organism evidence="1 2">
    <name type="scientific">Geodermatophilus africanus</name>
    <dbReference type="NCBI Taxonomy" id="1137993"/>
    <lineage>
        <taxon>Bacteria</taxon>
        <taxon>Bacillati</taxon>
        <taxon>Actinomycetota</taxon>
        <taxon>Actinomycetes</taxon>
        <taxon>Geodermatophilales</taxon>
        <taxon>Geodermatophilaceae</taxon>
        <taxon>Geodermatophilus</taxon>
    </lineage>
</organism>
<dbReference type="Proteomes" id="UP000198921">
    <property type="component" value="Unassembled WGS sequence"/>
</dbReference>
<accession>A0A1H3I980</accession>
<protein>
    <submittedName>
        <fullName evidence="1">4'-phosphopantetheinyl transferase</fullName>
    </submittedName>
</protein>
<keyword evidence="2" id="KW-1185">Reference proteome</keyword>